<dbReference type="HOGENOM" id="CLU_187476_0_0_9"/>
<dbReference type="EMBL" id="ABCC02000009">
    <property type="protein sequence ID" value="EDP19244.1"/>
    <property type="molecule type" value="Genomic_DNA"/>
</dbReference>
<dbReference type="PaxDb" id="411902-CLOBOL_00680"/>
<dbReference type="AlphaFoldDB" id="A8RIF6"/>
<proteinExistence type="predicted"/>
<evidence type="ECO:0000313" key="2">
    <source>
        <dbReference type="Proteomes" id="UP000005396"/>
    </source>
</evidence>
<evidence type="ECO:0000313" key="1">
    <source>
        <dbReference type="EMBL" id="EDP19244.1"/>
    </source>
</evidence>
<dbReference type="Proteomes" id="UP000005396">
    <property type="component" value="Unassembled WGS sequence"/>
</dbReference>
<comment type="caution">
    <text evidence="1">The sequence shown here is derived from an EMBL/GenBank/DDBJ whole genome shotgun (WGS) entry which is preliminary data.</text>
</comment>
<reference evidence="1 2" key="1">
    <citation type="submission" date="2007-08" db="EMBL/GenBank/DDBJ databases">
        <authorList>
            <person name="Fulton L."/>
            <person name="Clifton S."/>
            <person name="Fulton B."/>
            <person name="Xu J."/>
            <person name="Minx P."/>
            <person name="Pepin K.H."/>
            <person name="Johnson M."/>
            <person name="Thiruvilangam P."/>
            <person name="Bhonagiri V."/>
            <person name="Nash W.E."/>
            <person name="Mardis E.R."/>
            <person name="Wilson R.K."/>
        </authorList>
    </citation>
    <scope>NUCLEOTIDE SEQUENCE [LARGE SCALE GENOMIC DNA]</scope>
    <source>
        <strain evidence="2">ATCC BAA-613 / DSM 15670 / CCUG 46953 / JCM 12243 / WAL 16351</strain>
    </source>
</reference>
<name>A8RIF6_ENTBW</name>
<gene>
    <name evidence="1" type="ORF">CLOBOL_00680</name>
</gene>
<protein>
    <submittedName>
        <fullName evidence="1">Uncharacterized protein</fullName>
    </submittedName>
</protein>
<accession>A8RIF6</accession>
<organism evidence="1 2">
    <name type="scientific">Enterocloster bolteae (strain ATCC BAA-613 / DSM 15670 / CCUG 46953 / JCM 12243 / WAL 16351)</name>
    <name type="common">Clostridium bolteae</name>
    <dbReference type="NCBI Taxonomy" id="411902"/>
    <lineage>
        <taxon>Bacteria</taxon>
        <taxon>Bacillati</taxon>
        <taxon>Bacillota</taxon>
        <taxon>Clostridia</taxon>
        <taxon>Lachnospirales</taxon>
        <taxon>Lachnospiraceae</taxon>
        <taxon>Enterocloster</taxon>
    </lineage>
</organism>
<reference evidence="1 2" key="2">
    <citation type="submission" date="2007-09" db="EMBL/GenBank/DDBJ databases">
        <title>Draft genome sequence of Clostridium bolteae (ATCC BAA-613).</title>
        <authorList>
            <person name="Sudarsanam P."/>
            <person name="Ley R."/>
            <person name="Guruge J."/>
            <person name="Turnbaugh P.J."/>
            <person name="Mahowald M."/>
            <person name="Liep D."/>
            <person name="Gordon J."/>
        </authorList>
    </citation>
    <scope>NUCLEOTIDE SEQUENCE [LARGE SCALE GENOMIC DNA]</scope>
    <source>
        <strain evidence="2">ATCC BAA-613 / DSM 15670 / CCUG 46953 / JCM 12243 / WAL 16351</strain>
    </source>
</reference>
<sequence>MVLMYNIVRSSMLTTFLFRYQIDGGGMIMKQVTAETISQMSDAEVLKLLGDMRDIPISSKRRVWKSLNTGIYDSSGKLIGDRAADEDDYVE</sequence>